<reference evidence="2" key="1">
    <citation type="submission" date="2020-03" db="EMBL/GenBank/DDBJ databases">
        <title>A transcriptome and proteome of the tick Rhipicephalus microplus shaped by the genetic composition of its hosts and developmental stage.</title>
        <authorList>
            <person name="Garcia G.R."/>
            <person name="Ribeiro J.M.C."/>
            <person name="Maruyama S.R."/>
            <person name="Gardinasse L.G."/>
            <person name="Nelson K."/>
            <person name="Ferreira B.R."/>
            <person name="Andrade T.G."/>
            <person name="Santos I.K.F.M."/>
        </authorList>
    </citation>
    <scope>NUCLEOTIDE SEQUENCE</scope>
    <source>
        <strain evidence="2">NSGR</strain>
        <tissue evidence="2">Salivary glands</tissue>
    </source>
</reference>
<dbReference type="AlphaFoldDB" id="A0A6G5ACC4"/>
<dbReference type="Pfam" id="PF00078">
    <property type="entry name" value="RVT_1"/>
    <property type="match status" value="1"/>
</dbReference>
<dbReference type="InterPro" id="IPR000477">
    <property type="entry name" value="RT_dom"/>
</dbReference>
<dbReference type="EMBL" id="GIKN01005620">
    <property type="protein sequence ID" value="NIE47893.1"/>
    <property type="molecule type" value="Transcribed_RNA"/>
</dbReference>
<dbReference type="InterPro" id="IPR043502">
    <property type="entry name" value="DNA/RNA_pol_sf"/>
</dbReference>
<feature type="domain" description="Reverse transcriptase" evidence="1">
    <location>
        <begin position="1"/>
        <end position="138"/>
    </location>
</feature>
<accession>A0A6G5ACC4</accession>
<dbReference type="PROSITE" id="PS50878">
    <property type="entry name" value="RT_POL"/>
    <property type="match status" value="1"/>
</dbReference>
<evidence type="ECO:0000259" key="1">
    <source>
        <dbReference type="PROSITE" id="PS50878"/>
    </source>
</evidence>
<proteinExistence type="predicted"/>
<organism evidence="2">
    <name type="scientific">Rhipicephalus microplus</name>
    <name type="common">Cattle tick</name>
    <name type="synonym">Boophilus microplus</name>
    <dbReference type="NCBI Taxonomy" id="6941"/>
    <lineage>
        <taxon>Eukaryota</taxon>
        <taxon>Metazoa</taxon>
        <taxon>Ecdysozoa</taxon>
        <taxon>Arthropoda</taxon>
        <taxon>Chelicerata</taxon>
        <taxon>Arachnida</taxon>
        <taxon>Acari</taxon>
        <taxon>Parasitiformes</taxon>
        <taxon>Ixodida</taxon>
        <taxon>Ixodoidea</taxon>
        <taxon>Ixodidae</taxon>
        <taxon>Rhipicephalinae</taxon>
        <taxon>Rhipicephalus</taxon>
        <taxon>Boophilus</taxon>
    </lineage>
</organism>
<name>A0A6G5ACC4_RHIMP</name>
<protein>
    <submittedName>
        <fullName evidence="2">Putative tick transposon</fullName>
    </submittedName>
</protein>
<dbReference type="GO" id="GO:0071897">
    <property type="term" value="P:DNA biosynthetic process"/>
    <property type="evidence" value="ECO:0007669"/>
    <property type="project" value="UniProtKB-ARBA"/>
</dbReference>
<dbReference type="SUPFAM" id="SSF56672">
    <property type="entry name" value="DNA/RNA polymerases"/>
    <property type="match status" value="1"/>
</dbReference>
<dbReference type="PANTHER" id="PTHR33332">
    <property type="entry name" value="REVERSE TRANSCRIPTASE DOMAIN-CONTAINING PROTEIN"/>
    <property type="match status" value="1"/>
</dbReference>
<evidence type="ECO:0000313" key="2">
    <source>
        <dbReference type="EMBL" id="NIE47893.1"/>
    </source>
</evidence>
<sequence length="275" mass="32215">MGWLSFYLTKRQQFVSFRDCNSKCVMVGSGVPQGSVLGPLLFLLFINDIVEQIPVKVKLYADDCVLYSEVHSTSDQLLLNQAFQKVASWCEEWQMVINFDKTVFMRITHMKKPLHFRYNANNTFLTEVTNYKYLGLFISNDLCWNKHITHVTANATYKLFFLCRALKLSTPSVRLLAYKSIVLPILDYAAIIWDPFTKTNINKLEKVQKRAVRFVYNNFSRTSVTDLLSRAQLSPLSLRYRNLRLKFLYQLINGQYQVDIADIFLFFWLLYQAET</sequence>